<evidence type="ECO:0000313" key="2">
    <source>
        <dbReference type="EMBL" id="GIF84465.1"/>
    </source>
</evidence>
<dbReference type="RefSeq" id="WP_203752801.1">
    <property type="nucleotide sequence ID" value="NZ_BONF01000038.1"/>
</dbReference>
<dbReference type="InterPro" id="IPR050229">
    <property type="entry name" value="GlpE_sulfurtransferase"/>
</dbReference>
<comment type="caution">
    <text evidence="2">The sequence shown here is derived from an EMBL/GenBank/DDBJ whole genome shotgun (WGS) entry which is preliminary data.</text>
</comment>
<dbReference type="Proteomes" id="UP000601223">
    <property type="component" value="Unassembled WGS sequence"/>
</dbReference>
<gene>
    <name evidence="2" type="ORF">Cba03nite_58140</name>
</gene>
<dbReference type="PANTHER" id="PTHR43031:SF1">
    <property type="entry name" value="PYRIDINE NUCLEOTIDE-DISULPHIDE OXIDOREDUCTASE"/>
    <property type="match status" value="1"/>
</dbReference>
<dbReference type="AlphaFoldDB" id="A0A8J3JSR2"/>
<dbReference type="PANTHER" id="PTHR43031">
    <property type="entry name" value="FAD-DEPENDENT OXIDOREDUCTASE"/>
    <property type="match status" value="1"/>
</dbReference>
<dbReference type="CDD" id="cd00158">
    <property type="entry name" value="RHOD"/>
    <property type="match status" value="1"/>
</dbReference>
<evidence type="ECO:0000313" key="3">
    <source>
        <dbReference type="Proteomes" id="UP000601223"/>
    </source>
</evidence>
<protein>
    <submittedName>
        <fullName evidence="2">Sulfurtransferase</fullName>
    </submittedName>
</protein>
<reference evidence="2 3" key="1">
    <citation type="submission" date="2021-01" db="EMBL/GenBank/DDBJ databases">
        <title>Whole genome shotgun sequence of Catellatospora bangladeshensis NBRC 107357.</title>
        <authorList>
            <person name="Komaki H."/>
            <person name="Tamura T."/>
        </authorList>
    </citation>
    <scope>NUCLEOTIDE SEQUENCE [LARGE SCALE GENOMIC DNA]</scope>
    <source>
        <strain evidence="2 3">NBRC 107357</strain>
    </source>
</reference>
<evidence type="ECO:0000259" key="1">
    <source>
        <dbReference type="PROSITE" id="PS50206"/>
    </source>
</evidence>
<name>A0A8J3JSR2_9ACTN</name>
<dbReference type="EMBL" id="BONF01000038">
    <property type="protein sequence ID" value="GIF84465.1"/>
    <property type="molecule type" value="Genomic_DNA"/>
</dbReference>
<accession>A0A8J3JSR2</accession>
<dbReference type="InterPro" id="IPR036873">
    <property type="entry name" value="Rhodanese-like_dom_sf"/>
</dbReference>
<dbReference type="PROSITE" id="PS50206">
    <property type="entry name" value="RHODANESE_3"/>
    <property type="match status" value="1"/>
</dbReference>
<dbReference type="Pfam" id="PF00581">
    <property type="entry name" value="Rhodanese"/>
    <property type="match status" value="1"/>
</dbReference>
<dbReference type="SUPFAM" id="SSF52821">
    <property type="entry name" value="Rhodanese/Cell cycle control phosphatase"/>
    <property type="match status" value="1"/>
</dbReference>
<feature type="domain" description="Rhodanese" evidence="1">
    <location>
        <begin position="14"/>
        <end position="102"/>
    </location>
</feature>
<sequence>MFAAQIPTATVAEVPADAYLLDVREDDEWTAGHAPQAVHLPMMQIPVRMAEVPQDRDVYVVCRVGGRSGQVVAYLRQQGWDNVTNVDGGMTGWAAAGRPVVADEGRQPQII</sequence>
<dbReference type="InterPro" id="IPR001763">
    <property type="entry name" value="Rhodanese-like_dom"/>
</dbReference>
<dbReference type="SMART" id="SM00450">
    <property type="entry name" value="RHOD"/>
    <property type="match status" value="1"/>
</dbReference>
<dbReference type="Gene3D" id="3.40.250.10">
    <property type="entry name" value="Rhodanese-like domain"/>
    <property type="match status" value="1"/>
</dbReference>
<keyword evidence="3" id="KW-1185">Reference proteome</keyword>
<organism evidence="2 3">
    <name type="scientific">Catellatospora bangladeshensis</name>
    <dbReference type="NCBI Taxonomy" id="310355"/>
    <lineage>
        <taxon>Bacteria</taxon>
        <taxon>Bacillati</taxon>
        <taxon>Actinomycetota</taxon>
        <taxon>Actinomycetes</taxon>
        <taxon>Micromonosporales</taxon>
        <taxon>Micromonosporaceae</taxon>
        <taxon>Catellatospora</taxon>
    </lineage>
</organism>
<proteinExistence type="predicted"/>